<dbReference type="AlphaFoldDB" id="A0A6L8T326"/>
<dbReference type="Proteomes" id="UP000477285">
    <property type="component" value="Unassembled WGS sequence"/>
</dbReference>
<comment type="caution">
    <text evidence="2">The sequence shown here is derived from an EMBL/GenBank/DDBJ whole genome shotgun (WGS) entry which is preliminary data.</text>
</comment>
<keyword evidence="1" id="KW-0472">Membrane</keyword>
<keyword evidence="1" id="KW-0812">Transmembrane</keyword>
<dbReference type="RefSeq" id="WP_161233877.1">
    <property type="nucleotide sequence ID" value="NZ_WWVI01000035.1"/>
</dbReference>
<feature type="transmembrane region" description="Helical" evidence="1">
    <location>
        <begin position="9"/>
        <end position="26"/>
    </location>
</feature>
<protein>
    <submittedName>
        <fullName evidence="2">Uncharacterized protein</fullName>
    </submittedName>
</protein>
<accession>A0A6L8T326</accession>
<organism evidence="2 3">
    <name type="scientific">Blautia wexlerae</name>
    <dbReference type="NCBI Taxonomy" id="418240"/>
    <lineage>
        <taxon>Bacteria</taxon>
        <taxon>Bacillati</taxon>
        <taxon>Bacillota</taxon>
        <taxon>Clostridia</taxon>
        <taxon>Lachnospirales</taxon>
        <taxon>Lachnospiraceae</taxon>
        <taxon>Blautia</taxon>
    </lineage>
</organism>
<keyword evidence="1" id="KW-1133">Transmembrane helix</keyword>
<dbReference type="EMBL" id="WWVQ01000029">
    <property type="protein sequence ID" value="MZL33927.1"/>
    <property type="molecule type" value="Genomic_DNA"/>
</dbReference>
<evidence type="ECO:0000313" key="3">
    <source>
        <dbReference type="Proteomes" id="UP000477285"/>
    </source>
</evidence>
<name>A0A6L8T326_9FIRM</name>
<sequence length="118" mass="13193">MEEKKKERACYVLFFILTAVVHLIFYSPGMSVITNIVLIFLITVCYEGALKKKIFVTLLVYGTNMGCDLVSVHLLTDYSITGKVGECAAYITVLLLLICDVISEKILIKPANKKSRLN</sequence>
<reference evidence="2 3" key="1">
    <citation type="journal article" date="2019" name="Nat. Med.">
        <title>A library of human gut bacterial isolates paired with longitudinal multiomics data enables mechanistic microbiome research.</title>
        <authorList>
            <person name="Poyet M."/>
            <person name="Groussin M."/>
            <person name="Gibbons S.M."/>
            <person name="Avila-Pacheco J."/>
            <person name="Jiang X."/>
            <person name="Kearney S.M."/>
            <person name="Perrotta A.R."/>
            <person name="Berdy B."/>
            <person name="Zhao S."/>
            <person name="Lieberman T.D."/>
            <person name="Swanson P.K."/>
            <person name="Smith M."/>
            <person name="Roesemann S."/>
            <person name="Alexander J.E."/>
            <person name="Rich S.A."/>
            <person name="Livny J."/>
            <person name="Vlamakis H."/>
            <person name="Clish C."/>
            <person name="Bullock K."/>
            <person name="Deik A."/>
            <person name="Scott J."/>
            <person name="Pierce K.A."/>
            <person name="Xavier R.J."/>
            <person name="Alm E.J."/>
        </authorList>
    </citation>
    <scope>NUCLEOTIDE SEQUENCE [LARGE SCALE GENOMIC DNA]</scope>
    <source>
        <strain evidence="2 3">BIOML-A1</strain>
    </source>
</reference>
<feature type="transmembrane region" description="Helical" evidence="1">
    <location>
        <begin position="88"/>
        <end position="108"/>
    </location>
</feature>
<feature type="transmembrane region" description="Helical" evidence="1">
    <location>
        <begin position="56"/>
        <end position="76"/>
    </location>
</feature>
<gene>
    <name evidence="2" type="ORF">GT728_12130</name>
</gene>
<evidence type="ECO:0000313" key="2">
    <source>
        <dbReference type="EMBL" id="MZL33927.1"/>
    </source>
</evidence>
<evidence type="ECO:0000256" key="1">
    <source>
        <dbReference type="SAM" id="Phobius"/>
    </source>
</evidence>
<proteinExistence type="predicted"/>
<feature type="transmembrane region" description="Helical" evidence="1">
    <location>
        <begin position="32"/>
        <end position="49"/>
    </location>
</feature>